<keyword evidence="1" id="KW-1133">Transmembrane helix</keyword>
<evidence type="ECO:0000313" key="2">
    <source>
        <dbReference type="EMBL" id="WFT76501.1"/>
    </source>
</evidence>
<dbReference type="EMBL" id="CP121671">
    <property type="protein sequence ID" value="WFT76501.1"/>
    <property type="molecule type" value="Genomic_DNA"/>
</dbReference>
<protein>
    <submittedName>
        <fullName evidence="2">Uncharacterized protein</fullName>
    </submittedName>
</protein>
<feature type="transmembrane region" description="Helical" evidence="1">
    <location>
        <begin position="37"/>
        <end position="58"/>
    </location>
</feature>
<accession>A0ABY8J336</accession>
<feature type="transmembrane region" description="Helical" evidence="1">
    <location>
        <begin position="78"/>
        <end position="98"/>
    </location>
</feature>
<feature type="transmembrane region" description="Helical" evidence="1">
    <location>
        <begin position="12"/>
        <end position="30"/>
    </location>
</feature>
<proteinExistence type="predicted"/>
<keyword evidence="1" id="KW-0472">Membrane</keyword>
<keyword evidence="1" id="KW-0812">Transmembrane</keyword>
<sequence>MSTETLPSWFWVVYYLLLFITLSFAVFSLIRKRIKGLSIIAVVFAVTVPIISMLSSIGREEGLNELEHLVHQLQDGELWSIYVVIGYLYLLVWWVFILKQNKKINRTSF</sequence>
<evidence type="ECO:0000256" key="1">
    <source>
        <dbReference type="SAM" id="Phobius"/>
    </source>
</evidence>
<reference evidence="2 3" key="1">
    <citation type="submission" date="2023-04" db="EMBL/GenBank/DDBJ databases">
        <title>Genome sequence of Halobacillus naozhouensis KACC 21980.</title>
        <authorList>
            <person name="Kim S."/>
            <person name="Heo J."/>
            <person name="Kwon S.-W."/>
        </authorList>
    </citation>
    <scope>NUCLEOTIDE SEQUENCE [LARGE SCALE GENOMIC DNA]</scope>
    <source>
        <strain evidence="2 3">KCTC 13234</strain>
    </source>
</reference>
<organism evidence="2 3">
    <name type="scientific">Halobacillus naozhouensis</name>
    <dbReference type="NCBI Taxonomy" id="554880"/>
    <lineage>
        <taxon>Bacteria</taxon>
        <taxon>Bacillati</taxon>
        <taxon>Bacillota</taxon>
        <taxon>Bacilli</taxon>
        <taxon>Bacillales</taxon>
        <taxon>Bacillaceae</taxon>
        <taxon>Halobacillus</taxon>
    </lineage>
</organism>
<dbReference type="Proteomes" id="UP001221597">
    <property type="component" value="Chromosome"/>
</dbReference>
<evidence type="ECO:0000313" key="3">
    <source>
        <dbReference type="Proteomes" id="UP001221597"/>
    </source>
</evidence>
<dbReference type="RefSeq" id="WP_283078453.1">
    <property type="nucleotide sequence ID" value="NZ_CP121671.1"/>
</dbReference>
<gene>
    <name evidence="2" type="ORF">P9989_09115</name>
</gene>
<keyword evidence="3" id="KW-1185">Reference proteome</keyword>
<name>A0ABY8J336_9BACI</name>